<evidence type="ECO:0000259" key="6">
    <source>
        <dbReference type="PROSITE" id="PS51720"/>
    </source>
</evidence>
<evidence type="ECO:0000256" key="5">
    <source>
        <dbReference type="SAM" id="MobiDB-lite"/>
    </source>
</evidence>
<dbReference type="Proteomes" id="UP001155660">
    <property type="component" value="Chromosome B21"/>
</dbReference>
<evidence type="ECO:0000256" key="4">
    <source>
        <dbReference type="SAM" id="Coils"/>
    </source>
</evidence>
<evidence type="ECO:0000256" key="1">
    <source>
        <dbReference type="ARBA" id="ARBA00008535"/>
    </source>
</evidence>
<evidence type="ECO:0000256" key="3">
    <source>
        <dbReference type="ARBA" id="ARBA00023134"/>
    </source>
</evidence>
<evidence type="ECO:0000256" key="2">
    <source>
        <dbReference type="ARBA" id="ARBA00022741"/>
    </source>
</evidence>
<dbReference type="GeneID" id="109067275"/>
<sequence length="1152" mass="132768">MMSDLEIVLVGNNASENNSVGNIILNKNVFGKKTLQPDVETFCERVERRNITVINTTHLLNPQPKLQTVIKKVSECSRPEALAIILVLQHKDFSEKHRDILPAVLNCFGEHAMKRTMILTTDDEKHTIKPKSVKENKFIQELSTECGGGHLQLQNTQCSQILQKVDEIITCSGFKDTKQASSVDEDRRSEHSIILKERAADSEYKPLGKHSYWKHYAPNVISTSEKQKLILVLCGCDTMLKTSMSELLLGENASISVQQESRSVRVWRDVELHGRLISLLELPALFNTRLSEEEVMCQILRCVSLCHPGVHVFLLIINGGRLSNDDIVEIEKIQKIFDSRRHFILLFTTDLPDDAPVTDLVKSNPECQRLISLCGGQYKVMGLNKPENSSQIPDLLDYIENMYTEPYSLQMYVKAQENRARHETEEKYEEKLKRMECEIDGLKQKLQSERSIKTTRKLNLVLCGRDALLKTSISRLIKEKTDMKLYPHLIHIVELPALCNTGFSEEQVMHHSFWCVSLCDPGVHVFLFVIPDAQLTDEDKAEMEAIQRIFSSRINKHIMILISQEKNMISHMNALPSSATEMPIQMFEGRRFVLQNDSQVPDLLQDVENMIQENRKCFYSTFMCLQAQTELEKNKHKAEIEELRRSMMKTAADVTHRDDDNGDNGVRIVLLGKTGVGKSATGNTILRREAFTSTIAAGSVTRECKKEITEINRRQITVIDTPGLFDTEVDNDEISKEIVKCVSMAAPGPHVFLLVVQLGRFTKEEKDAVKIIQETFGDKSRMYTMVLFTRGDDLTGKSVEDYFKGKGSLENFIHQCGKRYHVFNNKDTKDQTQVFELLDKIDCMVTVNGGSFYTNEMFQQVEKNIKEEQERIMKEKEEEFKRKEEQLRDTYNAEREELKKENERQRQEMQNELRKSEEEFKKKEEEIKKETDENLRKELQKKLEEKQNEFEEENKRKEMALEEQQQKLKYLEEKHEKDKQNLQEKIQQETRHQAEQEYLVRLETEVAKALQEAEEKHKVQVAEALKEAEEKHKTEVAEALKNAKAKHDAEVAKALQDENKQKTQVDKALKDAEKKYKADVAKALKDAEEKHKTKVNKVLEDAEENVPYRSKRSRDWSHYVPVVGGAVGGLVGTGEDFVHWIIRKTKSSLNSK</sequence>
<dbReference type="SMR" id="A0A9Q9XLB7"/>
<dbReference type="OrthoDB" id="8906426at2759"/>
<dbReference type="Pfam" id="PF04548">
    <property type="entry name" value="AIG1"/>
    <property type="match status" value="4"/>
</dbReference>
<dbReference type="CDD" id="cd01852">
    <property type="entry name" value="AIG1"/>
    <property type="match status" value="1"/>
</dbReference>
<gene>
    <name evidence="7" type="primary">LOC109067275</name>
</gene>
<feature type="domain" description="AIG1-type G" evidence="6">
    <location>
        <begin position="663"/>
        <end position="862"/>
    </location>
</feature>
<keyword evidence="4" id="KW-0175">Coiled coil</keyword>
<feature type="region of interest" description="Disordered" evidence="5">
    <location>
        <begin position="895"/>
        <end position="935"/>
    </location>
</feature>
<feature type="coiled-coil region" evidence="4">
    <location>
        <begin position="626"/>
        <end position="653"/>
    </location>
</feature>
<organism evidence="7">
    <name type="scientific">Cyprinus carpio</name>
    <name type="common">Common carp</name>
    <dbReference type="NCBI Taxonomy" id="7962"/>
    <lineage>
        <taxon>Eukaryota</taxon>
        <taxon>Metazoa</taxon>
        <taxon>Chordata</taxon>
        <taxon>Craniata</taxon>
        <taxon>Vertebrata</taxon>
        <taxon>Euteleostomi</taxon>
        <taxon>Actinopterygii</taxon>
        <taxon>Neopterygii</taxon>
        <taxon>Teleostei</taxon>
        <taxon>Ostariophysi</taxon>
        <taxon>Cypriniformes</taxon>
        <taxon>Cyprinidae</taxon>
        <taxon>Cyprininae</taxon>
        <taxon>Cyprinus</taxon>
    </lineage>
</organism>
<dbReference type="InterPro" id="IPR045058">
    <property type="entry name" value="GIMA/IAN/Toc"/>
</dbReference>
<dbReference type="PANTHER" id="PTHR10903:SF188">
    <property type="entry name" value="GTPASE IMAP FAMILY MEMBER 2-LIKE-RELATED"/>
    <property type="match status" value="1"/>
</dbReference>
<reference evidence="7" key="1">
    <citation type="submission" date="2025-08" db="UniProtKB">
        <authorList>
            <consortium name="RefSeq"/>
        </authorList>
    </citation>
    <scope>IDENTIFICATION</scope>
    <source>
        <tissue evidence="7">Muscle</tissue>
    </source>
</reference>
<feature type="coiled-coil region" evidence="4">
    <location>
        <begin position="414"/>
        <end position="452"/>
    </location>
</feature>
<dbReference type="InterPro" id="IPR006703">
    <property type="entry name" value="G_AIG1"/>
</dbReference>
<accession>A0A9Q9XLB7</accession>
<dbReference type="RefSeq" id="XP_042603945.1">
    <property type="nucleotide sequence ID" value="XM_042748011.1"/>
</dbReference>
<dbReference type="PANTHER" id="PTHR10903">
    <property type="entry name" value="GTPASE, IMAP FAMILY MEMBER-RELATED"/>
    <property type="match status" value="1"/>
</dbReference>
<evidence type="ECO:0000313" key="7">
    <source>
        <dbReference type="RefSeq" id="XP_042603945.1"/>
    </source>
</evidence>
<keyword evidence="3" id="KW-0342">GTP-binding</keyword>
<comment type="similarity">
    <text evidence="1">Belongs to the TRAFAC class TrmE-Era-EngA-EngB-Septin-like GTPase superfamily. AIG1/Toc34/Toc159-like paraseptin GTPase family. IAN subfamily.</text>
</comment>
<name>A0A9Q9XLB7_CYPCA</name>
<dbReference type="PROSITE" id="PS51720">
    <property type="entry name" value="G_AIG1"/>
    <property type="match status" value="1"/>
</dbReference>
<protein>
    <submittedName>
        <fullName evidence="7">GTPase IMAP family member 8-like isoform X1</fullName>
    </submittedName>
</protein>
<dbReference type="KEGG" id="ccar:109067275"/>
<dbReference type="AlphaFoldDB" id="A0A9Q9XLB7"/>
<dbReference type="GO" id="GO:0005525">
    <property type="term" value="F:GTP binding"/>
    <property type="evidence" value="ECO:0007669"/>
    <property type="project" value="UniProtKB-KW"/>
</dbReference>
<dbReference type="FunFam" id="3.40.50.300:FF:000366">
    <property type="entry name" value="GTPase, IMAP family member 2"/>
    <property type="match status" value="1"/>
</dbReference>
<keyword evidence="2" id="KW-0547">Nucleotide-binding</keyword>
<proteinExistence type="inferred from homology"/>